<gene>
    <name evidence="2" type="ORF">EBB59_03415</name>
</gene>
<accession>A0A3M2HWV7</accession>
<name>A0A3M2HWV7_9GAMM</name>
<dbReference type="Proteomes" id="UP000275012">
    <property type="component" value="Unassembled WGS sequence"/>
</dbReference>
<evidence type="ECO:0000313" key="2">
    <source>
        <dbReference type="EMBL" id="RMH94216.1"/>
    </source>
</evidence>
<evidence type="ECO:0000256" key="1">
    <source>
        <dbReference type="SAM" id="MobiDB-lite"/>
    </source>
</evidence>
<keyword evidence="3" id="KW-1185">Reference proteome</keyword>
<feature type="region of interest" description="Disordered" evidence="1">
    <location>
        <begin position="87"/>
        <end position="113"/>
    </location>
</feature>
<protein>
    <submittedName>
        <fullName evidence="2">Uncharacterized protein</fullName>
    </submittedName>
</protein>
<proteinExistence type="predicted"/>
<sequence length="113" mass="11817">MNAFAPASDRLRASWALPLCGAPPATDIGGHRRWPGEMETVAGFQPGPDGAPGCRLPIGGAKMEAAARRRRSGEWMSEAGGASMAVNFNLDEDGRPKPLDGGLHGSHAPYAHD</sequence>
<reference evidence="2 3" key="1">
    <citation type="submission" date="2018-10" db="EMBL/GenBank/DDBJ databases">
        <title>Proposal of Lysobacter pythonis sp. nov. isolated from royal pythons (Python regius).</title>
        <authorList>
            <person name="Hans-Juergen B."/>
            <person name="Huptas C."/>
            <person name="Sandra B."/>
            <person name="Igor L."/>
            <person name="Joachim S."/>
            <person name="Siegfried S."/>
            <person name="Mareike W."/>
            <person name="Peter K."/>
        </authorList>
    </citation>
    <scope>NUCLEOTIDE SEQUENCE [LARGE SCALE GENOMIC DNA]</scope>
    <source>
        <strain evidence="2 3">4284/11</strain>
    </source>
</reference>
<dbReference type="AlphaFoldDB" id="A0A3M2HWV7"/>
<evidence type="ECO:0000313" key="3">
    <source>
        <dbReference type="Proteomes" id="UP000275012"/>
    </source>
</evidence>
<dbReference type="EMBL" id="RFLY01000003">
    <property type="protein sequence ID" value="RMH94216.1"/>
    <property type="molecule type" value="Genomic_DNA"/>
</dbReference>
<organism evidence="2 3">
    <name type="scientific">Solilutibacter pythonis</name>
    <dbReference type="NCBI Taxonomy" id="2483112"/>
    <lineage>
        <taxon>Bacteria</taxon>
        <taxon>Pseudomonadati</taxon>
        <taxon>Pseudomonadota</taxon>
        <taxon>Gammaproteobacteria</taxon>
        <taxon>Lysobacterales</taxon>
        <taxon>Lysobacteraceae</taxon>
        <taxon>Solilutibacter</taxon>
    </lineage>
</organism>
<comment type="caution">
    <text evidence="2">The sequence shown here is derived from an EMBL/GenBank/DDBJ whole genome shotgun (WGS) entry which is preliminary data.</text>
</comment>